<dbReference type="Proteomes" id="UP000054549">
    <property type="component" value="Unassembled WGS sequence"/>
</dbReference>
<dbReference type="InParanoid" id="A0A0C2W6K1"/>
<dbReference type="HOGENOM" id="CLU_1776969_0_0_1"/>
<dbReference type="EMBL" id="KN818401">
    <property type="protein sequence ID" value="KIL56772.1"/>
    <property type="molecule type" value="Genomic_DNA"/>
</dbReference>
<dbReference type="AlphaFoldDB" id="A0A0C2W6K1"/>
<accession>A0A0C2W6K1</accession>
<gene>
    <name evidence="1" type="ORF">M378DRAFT_16796</name>
</gene>
<organism evidence="1 2">
    <name type="scientific">Amanita muscaria (strain Koide BX008)</name>
    <dbReference type="NCBI Taxonomy" id="946122"/>
    <lineage>
        <taxon>Eukaryota</taxon>
        <taxon>Fungi</taxon>
        <taxon>Dikarya</taxon>
        <taxon>Basidiomycota</taxon>
        <taxon>Agaricomycotina</taxon>
        <taxon>Agaricomycetes</taxon>
        <taxon>Agaricomycetidae</taxon>
        <taxon>Agaricales</taxon>
        <taxon>Pluteineae</taxon>
        <taxon>Amanitaceae</taxon>
        <taxon>Amanita</taxon>
    </lineage>
</organism>
<reference evidence="1 2" key="1">
    <citation type="submission" date="2014-04" db="EMBL/GenBank/DDBJ databases">
        <title>Evolutionary Origins and Diversification of the Mycorrhizal Mutualists.</title>
        <authorList>
            <consortium name="DOE Joint Genome Institute"/>
            <consortium name="Mycorrhizal Genomics Consortium"/>
            <person name="Kohler A."/>
            <person name="Kuo A."/>
            <person name="Nagy L.G."/>
            <person name="Floudas D."/>
            <person name="Copeland A."/>
            <person name="Barry K.W."/>
            <person name="Cichocki N."/>
            <person name="Veneault-Fourrey C."/>
            <person name="LaButti K."/>
            <person name="Lindquist E.A."/>
            <person name="Lipzen A."/>
            <person name="Lundell T."/>
            <person name="Morin E."/>
            <person name="Murat C."/>
            <person name="Riley R."/>
            <person name="Ohm R."/>
            <person name="Sun H."/>
            <person name="Tunlid A."/>
            <person name="Henrissat B."/>
            <person name="Grigoriev I.V."/>
            <person name="Hibbett D.S."/>
            <person name="Martin F."/>
        </authorList>
    </citation>
    <scope>NUCLEOTIDE SEQUENCE [LARGE SCALE GENOMIC DNA]</scope>
    <source>
        <strain evidence="1 2">Koide BX008</strain>
    </source>
</reference>
<protein>
    <submittedName>
        <fullName evidence="1">Uncharacterized protein</fullName>
    </submittedName>
</protein>
<keyword evidence="2" id="KW-1185">Reference proteome</keyword>
<sequence length="146" mass="16687">MDGTEHRRLTHKFDRCNFEPPLLVRLRSQYHTGMRALILIWLTQRFDHVVEADVFGADSDVWVVDRLKAEIFQVDVLKADVLKTDVLKADLLEPDVFKVCVLQLRADDLKKTALDSRLIASLKDKLDCSEAANIVPSLFYAFQNGS</sequence>
<evidence type="ECO:0000313" key="2">
    <source>
        <dbReference type="Proteomes" id="UP000054549"/>
    </source>
</evidence>
<evidence type="ECO:0000313" key="1">
    <source>
        <dbReference type="EMBL" id="KIL56772.1"/>
    </source>
</evidence>
<name>A0A0C2W6K1_AMAMK</name>
<proteinExistence type="predicted"/>